<dbReference type="EMBL" id="KV417266">
    <property type="protein sequence ID" value="KZP01459.1"/>
    <property type="molecule type" value="Genomic_DNA"/>
</dbReference>
<comment type="similarity">
    <text evidence="4">Belongs to the sorting nexin family.</text>
</comment>
<dbReference type="InterPro" id="IPR037868">
    <property type="entry name" value="PX_Vps5"/>
</dbReference>
<evidence type="ECO:0000313" key="13">
    <source>
        <dbReference type="Proteomes" id="UP000076738"/>
    </source>
</evidence>
<dbReference type="AlphaFoldDB" id="A0A167S0F7"/>
<dbReference type="SUPFAM" id="SSF103657">
    <property type="entry name" value="BAR/IMD domain-like"/>
    <property type="match status" value="1"/>
</dbReference>
<dbReference type="PROSITE" id="PS50195">
    <property type="entry name" value="PX"/>
    <property type="match status" value="1"/>
</dbReference>
<dbReference type="PANTHER" id="PTHR10555:SF170">
    <property type="entry name" value="FI18122P1"/>
    <property type="match status" value="1"/>
</dbReference>
<dbReference type="GO" id="GO:0035091">
    <property type="term" value="F:phosphatidylinositol binding"/>
    <property type="evidence" value="ECO:0007669"/>
    <property type="project" value="InterPro"/>
</dbReference>
<keyword evidence="9" id="KW-0333">Golgi apparatus</keyword>
<name>A0A167S0F7_CALVF</name>
<evidence type="ECO:0000256" key="1">
    <source>
        <dbReference type="ARBA" id="ARBA00004287"/>
    </source>
</evidence>
<evidence type="ECO:0000256" key="5">
    <source>
        <dbReference type="ARBA" id="ARBA00022448"/>
    </source>
</evidence>
<sequence>MKRRIDPNRPSINVTVGDPQKVGDPINAHIVYTVHTTTNSPNLFRKQSFSVLRRYSDFLWLYDNLCLNNPGVIVPPVPEKHSFGRFQDSFVESRRQALNKCIQKIVDHPLLYTDPGLKLFLESDSFALDIKHRKTEAGVDRAAGGTGLMATIGSTLTGPKFIENDDWFENRKMYLDALESQFRGLIKAIEVVAKQRAEVVTAAGELSQALSELATSGLSKQLSHTIGMLSDVESRVKDMQESQAKDDVMTFLAGIDEYTRLIGSIRLAFMSRERVYVAWQNAESDVRKVRAGHEKAKRQGKLPSDTTGVPLAQLSAAERRALDSKNEFDSVTKLVKSEIARFEHERIEDFKDSLELFLENMIRRQREAKTHSHQLIVAWEGYQNVLLKRVGANPIVNGSPTSTR</sequence>
<dbReference type="Gene3D" id="3.30.1520.10">
    <property type="entry name" value="Phox-like domain"/>
    <property type="match status" value="1"/>
</dbReference>
<evidence type="ECO:0000313" key="12">
    <source>
        <dbReference type="EMBL" id="KZP01459.1"/>
    </source>
</evidence>
<dbReference type="GO" id="GO:0005768">
    <property type="term" value="C:endosome"/>
    <property type="evidence" value="ECO:0007669"/>
    <property type="project" value="TreeGrafter"/>
</dbReference>
<evidence type="ECO:0000256" key="6">
    <source>
        <dbReference type="ARBA" id="ARBA00022490"/>
    </source>
</evidence>
<evidence type="ECO:0000259" key="11">
    <source>
        <dbReference type="PROSITE" id="PS50195"/>
    </source>
</evidence>
<accession>A0A167S0F7</accession>
<keyword evidence="7" id="KW-0597">Phosphoprotein</keyword>
<dbReference type="CDD" id="cd06861">
    <property type="entry name" value="PX_Vps5p"/>
    <property type="match status" value="1"/>
</dbReference>
<dbReference type="Pfam" id="PF00787">
    <property type="entry name" value="PX"/>
    <property type="match status" value="1"/>
</dbReference>
<evidence type="ECO:0000256" key="9">
    <source>
        <dbReference type="ARBA" id="ARBA00023034"/>
    </source>
</evidence>
<dbReference type="Gene3D" id="1.20.1270.60">
    <property type="entry name" value="Arfaptin homology (AH) domain/BAR domain"/>
    <property type="match status" value="1"/>
</dbReference>
<dbReference type="InterPro" id="IPR036871">
    <property type="entry name" value="PX_dom_sf"/>
</dbReference>
<dbReference type="GO" id="GO:0042147">
    <property type="term" value="P:retrograde transport, endosome to Golgi"/>
    <property type="evidence" value="ECO:0007669"/>
    <property type="project" value="TreeGrafter"/>
</dbReference>
<organism evidence="12 13">
    <name type="scientific">Calocera viscosa (strain TUFC12733)</name>
    <dbReference type="NCBI Taxonomy" id="1330018"/>
    <lineage>
        <taxon>Eukaryota</taxon>
        <taxon>Fungi</taxon>
        <taxon>Dikarya</taxon>
        <taxon>Basidiomycota</taxon>
        <taxon>Agaricomycotina</taxon>
        <taxon>Dacrymycetes</taxon>
        <taxon>Dacrymycetales</taxon>
        <taxon>Dacrymycetaceae</taxon>
        <taxon>Calocera</taxon>
    </lineage>
</organism>
<dbReference type="InterPro" id="IPR001683">
    <property type="entry name" value="PX_dom"/>
</dbReference>
<dbReference type="InterPro" id="IPR027267">
    <property type="entry name" value="AH/BAR_dom_sf"/>
</dbReference>
<evidence type="ECO:0000256" key="4">
    <source>
        <dbReference type="ARBA" id="ARBA00010883"/>
    </source>
</evidence>
<dbReference type="Pfam" id="PF09325">
    <property type="entry name" value="Vps5"/>
    <property type="match status" value="1"/>
</dbReference>
<keyword evidence="13" id="KW-1185">Reference proteome</keyword>
<evidence type="ECO:0000256" key="7">
    <source>
        <dbReference type="ARBA" id="ARBA00022553"/>
    </source>
</evidence>
<dbReference type="GO" id="GO:0005794">
    <property type="term" value="C:Golgi apparatus"/>
    <property type="evidence" value="ECO:0007669"/>
    <property type="project" value="UniProtKB-SubCell"/>
</dbReference>
<keyword evidence="6" id="KW-0963">Cytoplasm</keyword>
<protein>
    <submittedName>
        <fullName evidence="12">Vps5-domain-containing protein</fullName>
    </submittedName>
</protein>
<feature type="domain" description="PX" evidence="11">
    <location>
        <begin position="10"/>
        <end position="127"/>
    </location>
</feature>
<evidence type="ECO:0000256" key="10">
    <source>
        <dbReference type="ARBA" id="ARBA00023136"/>
    </source>
</evidence>
<reference evidence="12 13" key="1">
    <citation type="journal article" date="2016" name="Mol. Biol. Evol.">
        <title>Comparative Genomics of Early-Diverging Mushroom-Forming Fungi Provides Insights into the Origins of Lignocellulose Decay Capabilities.</title>
        <authorList>
            <person name="Nagy L.G."/>
            <person name="Riley R."/>
            <person name="Tritt A."/>
            <person name="Adam C."/>
            <person name="Daum C."/>
            <person name="Floudas D."/>
            <person name="Sun H."/>
            <person name="Yadav J.S."/>
            <person name="Pangilinan J."/>
            <person name="Larsson K.H."/>
            <person name="Matsuura K."/>
            <person name="Barry K."/>
            <person name="Labutti K."/>
            <person name="Kuo R."/>
            <person name="Ohm R.A."/>
            <person name="Bhattacharya S.S."/>
            <person name="Shirouzu T."/>
            <person name="Yoshinaga Y."/>
            <person name="Martin F.M."/>
            <person name="Grigoriev I.V."/>
            <person name="Hibbett D.S."/>
        </authorList>
    </citation>
    <scope>NUCLEOTIDE SEQUENCE [LARGE SCALE GENOMIC DNA]</scope>
    <source>
        <strain evidence="12 13">TUFC12733</strain>
    </source>
</reference>
<comment type="subcellular location">
    <subcellularLocation>
        <location evidence="2">Cytoplasm</location>
    </subcellularLocation>
    <subcellularLocation>
        <location evidence="3">Golgi apparatus</location>
    </subcellularLocation>
    <subcellularLocation>
        <location evidence="1">Membrane</location>
        <topology evidence="1">Peripheral membrane protein</topology>
        <orientation evidence="1">Cytoplasmic side</orientation>
    </subcellularLocation>
</comment>
<evidence type="ECO:0000256" key="8">
    <source>
        <dbReference type="ARBA" id="ARBA00022927"/>
    </source>
</evidence>
<evidence type="ECO:0000256" key="3">
    <source>
        <dbReference type="ARBA" id="ARBA00004555"/>
    </source>
</evidence>
<proteinExistence type="inferred from homology"/>
<keyword evidence="5" id="KW-0813">Transport</keyword>
<dbReference type="GO" id="GO:0030904">
    <property type="term" value="C:retromer complex"/>
    <property type="evidence" value="ECO:0007669"/>
    <property type="project" value="UniProtKB-ARBA"/>
</dbReference>
<dbReference type="OrthoDB" id="271164at2759"/>
<dbReference type="GO" id="GO:0045053">
    <property type="term" value="P:protein retention in Golgi apparatus"/>
    <property type="evidence" value="ECO:0007669"/>
    <property type="project" value="TreeGrafter"/>
</dbReference>
<dbReference type="PANTHER" id="PTHR10555">
    <property type="entry name" value="SORTING NEXIN"/>
    <property type="match status" value="1"/>
</dbReference>
<evidence type="ECO:0000256" key="2">
    <source>
        <dbReference type="ARBA" id="ARBA00004496"/>
    </source>
</evidence>
<dbReference type="Proteomes" id="UP000076738">
    <property type="component" value="Unassembled WGS sequence"/>
</dbReference>
<dbReference type="SUPFAM" id="SSF64268">
    <property type="entry name" value="PX domain"/>
    <property type="match status" value="1"/>
</dbReference>
<dbReference type="InterPro" id="IPR015404">
    <property type="entry name" value="Vps5_C"/>
</dbReference>
<dbReference type="FunFam" id="1.20.1270.60:FF:000022">
    <property type="entry name" value="Sorting nexin 3 protein"/>
    <property type="match status" value="1"/>
</dbReference>
<gene>
    <name evidence="12" type="ORF">CALVIDRAFT_474265</name>
</gene>
<dbReference type="STRING" id="1330018.A0A167S0F7"/>
<keyword evidence="10" id="KW-0472">Membrane</keyword>
<keyword evidence="8" id="KW-0653">Protein transport</keyword>
<dbReference type="SMART" id="SM00312">
    <property type="entry name" value="PX"/>
    <property type="match status" value="1"/>
</dbReference>
<dbReference type="GO" id="GO:0005829">
    <property type="term" value="C:cytosol"/>
    <property type="evidence" value="ECO:0007669"/>
    <property type="project" value="GOC"/>
</dbReference>
<dbReference type="GO" id="GO:0015031">
    <property type="term" value="P:protein transport"/>
    <property type="evidence" value="ECO:0007669"/>
    <property type="project" value="UniProtKB-KW"/>
</dbReference>